<dbReference type="SUPFAM" id="SSF49464">
    <property type="entry name" value="Carboxypeptidase regulatory domain-like"/>
    <property type="match status" value="1"/>
</dbReference>
<protein>
    <submittedName>
        <fullName evidence="1">Uncharacterized protein</fullName>
    </submittedName>
</protein>
<dbReference type="KEGG" id="woc:BA177_07035"/>
<dbReference type="Proteomes" id="UP000092695">
    <property type="component" value="Chromosome"/>
</dbReference>
<dbReference type="STRING" id="1548547.BA177_07035"/>
<name>A0A193LEW4_9GAMM</name>
<proteinExistence type="predicted"/>
<evidence type="ECO:0000313" key="2">
    <source>
        <dbReference type="Proteomes" id="UP000092695"/>
    </source>
</evidence>
<accession>A0A193LEW4</accession>
<gene>
    <name evidence="1" type="ORF">BA177_07035</name>
</gene>
<organism evidence="1 2">
    <name type="scientific">Woeseia oceani</name>
    <dbReference type="NCBI Taxonomy" id="1548547"/>
    <lineage>
        <taxon>Bacteria</taxon>
        <taxon>Pseudomonadati</taxon>
        <taxon>Pseudomonadota</taxon>
        <taxon>Gammaproteobacteria</taxon>
        <taxon>Woeseiales</taxon>
        <taxon>Woeseiaceae</taxon>
        <taxon>Woeseia</taxon>
    </lineage>
</organism>
<dbReference type="EMBL" id="CP016268">
    <property type="protein sequence ID" value="ANO50996.1"/>
    <property type="molecule type" value="Genomic_DNA"/>
</dbReference>
<dbReference type="InterPro" id="IPR008969">
    <property type="entry name" value="CarboxyPept-like_regulatory"/>
</dbReference>
<sequence length="536" mass="57771">MNFEYVPTNPGCIGLNYTATETRPIRGATVQVIDASTSTVLGSTVTDDNGGYSLNVSAGISVFLSVRSELKRSGTPSWDVEVRDNTRNTTVPLEQRPVYALDSGNFSSGSADQTRNLTATTGWNGVRYSGIRAAAPFAVLDSIYDAMRLVLQADNTANFEPLDVFWSVNNVPDGGDGTMEDIAAGRIGTSYYSSDNKMFLLGAADSDTEEFDSHVIVHEWGHYFEDAFSRSDSIGGVHGPGDRLDMRLAFGEGWATALSGMALNSSLYCDTSAAGQSNGFSINIENSSQSRRGWFNEFSVMELVFDLWDDSVEVGRGDSGSIGFTPIYDTMVNRQSVTSAHTSIFSFTTELKDESPSSAALVDELLAYHNVNGSGVYGDGETNDANSATPQDALPVYTQINPTGVPLNICVNNEHDNSQSNGNKLSQHRFLRFSVAAPSRYAFRLEVDAATLASLPSDDPANDSDQSDPDAEVFLNGQVVAQGFSGTANVEAFESFGVLAVGNYVMDLTDWRYADEQTVAAYPNRVCFDVTVQPTT</sequence>
<dbReference type="AlphaFoldDB" id="A0A193LEW4"/>
<reference evidence="1 2" key="1">
    <citation type="submission" date="2016-06" db="EMBL/GenBank/DDBJ databases">
        <title>Complete genome sequence of a deep-branching marine Gamma Proteobacterium Woeseia oceani type strain XK5.</title>
        <authorList>
            <person name="Mu D."/>
            <person name="Du Z."/>
        </authorList>
    </citation>
    <scope>NUCLEOTIDE SEQUENCE [LARGE SCALE GENOMIC DNA]</scope>
    <source>
        <strain evidence="1 2">XK5</strain>
    </source>
</reference>
<evidence type="ECO:0000313" key="1">
    <source>
        <dbReference type="EMBL" id="ANO50996.1"/>
    </source>
</evidence>
<keyword evidence="2" id="KW-1185">Reference proteome</keyword>